<evidence type="ECO:0000256" key="6">
    <source>
        <dbReference type="RuleBase" id="RU004455"/>
    </source>
</evidence>
<dbReference type="PANTHER" id="PTHR42874:SF1">
    <property type="entry name" value="URICASE"/>
    <property type="match status" value="1"/>
</dbReference>
<dbReference type="Gene3D" id="3.10.270.10">
    <property type="entry name" value="Urate Oxidase"/>
    <property type="match status" value="1"/>
</dbReference>
<comment type="similarity">
    <text evidence="2 5 6">Belongs to the uricase family.</text>
</comment>
<protein>
    <recommendedName>
        <fullName evidence="5 6">Uricase</fullName>
        <ecNumber evidence="5 6">1.7.3.3</ecNumber>
    </recommendedName>
    <alternativeName>
        <fullName evidence="5">Urate oxidase</fullName>
    </alternativeName>
</protein>
<comment type="pathway">
    <text evidence="1 5">Purine metabolism; urate degradation; (S)-allantoin from urate: step 1/3.</text>
</comment>
<dbReference type="Pfam" id="PF01014">
    <property type="entry name" value="Uricase"/>
    <property type="match status" value="2"/>
</dbReference>
<keyword evidence="4 5" id="KW-0560">Oxidoreductase</keyword>
<dbReference type="SUPFAM" id="SSF55620">
    <property type="entry name" value="Tetrahydrobiopterin biosynthesis enzymes-like"/>
    <property type="match status" value="2"/>
</dbReference>
<evidence type="ECO:0000256" key="3">
    <source>
        <dbReference type="ARBA" id="ARBA00022631"/>
    </source>
</evidence>
<dbReference type="RefSeq" id="WP_344140511.1">
    <property type="nucleotide sequence ID" value="NZ_BAAAQI010000001.1"/>
</dbReference>
<dbReference type="Proteomes" id="UP001595858">
    <property type="component" value="Unassembled WGS sequence"/>
</dbReference>
<accession>A0ABV9SKF3</accession>
<evidence type="ECO:0000256" key="5">
    <source>
        <dbReference type="PIRNR" id="PIRNR000241"/>
    </source>
</evidence>
<sequence>MGIRLGRNEYGKAEVRLVHVDRSADDHRIKDLNVSTRLRGDMEAVHTRGDNANCLTTDTQKNTVYALAREHGVAAAEDFGLLLARHFTGEHAPVHGAAVELQEFAWRRIPTAEGPHGHAFVRSGAETRTAVVTADRGGEWVVSGFEGLTVLKSADSEFRGFPRTRFTTLAETGERILATDVTARWRYVAESSAPGRAPQAVDWDAAYERVKALVLEAFATTRSLALQQSLYAMGEAVLRERADIAEIRFSMPNNHHFAVDLAPFGMDNPNVVLHAADRPYGRIEAAVERDDAPDAGRAWDSVPGFV</sequence>
<keyword evidence="3 5" id="KW-0659">Purine metabolism</keyword>
<dbReference type="PRINTS" id="PR00093">
    <property type="entry name" value="URICASE"/>
</dbReference>
<dbReference type="PANTHER" id="PTHR42874">
    <property type="entry name" value="URICASE"/>
    <property type="match status" value="1"/>
</dbReference>
<dbReference type="EMBL" id="JBHSIY010000006">
    <property type="protein sequence ID" value="MFC4866620.1"/>
    <property type="molecule type" value="Genomic_DNA"/>
</dbReference>
<name>A0ABV9SKF3_9ACTN</name>
<gene>
    <name evidence="7" type="primary">pucL</name>
    <name evidence="7" type="ORF">ACFPCZ_08255</name>
</gene>
<dbReference type="InterPro" id="IPR002042">
    <property type="entry name" value="Uricase"/>
</dbReference>
<dbReference type="NCBIfam" id="TIGR03383">
    <property type="entry name" value="urate_oxi"/>
    <property type="match status" value="1"/>
</dbReference>
<organism evidence="7 8">
    <name type="scientific">Streptomonospora arabica</name>
    <dbReference type="NCBI Taxonomy" id="412417"/>
    <lineage>
        <taxon>Bacteria</taxon>
        <taxon>Bacillati</taxon>
        <taxon>Actinomycetota</taxon>
        <taxon>Actinomycetes</taxon>
        <taxon>Streptosporangiales</taxon>
        <taxon>Nocardiopsidaceae</taxon>
        <taxon>Streptomonospora</taxon>
    </lineage>
</organism>
<comment type="function">
    <text evidence="5 6">Catalyzes the oxidation of uric acid to 5-hydroxyisourate, which is further processed to form (S)-allantoin.</text>
</comment>
<evidence type="ECO:0000256" key="1">
    <source>
        <dbReference type="ARBA" id="ARBA00004831"/>
    </source>
</evidence>
<evidence type="ECO:0000256" key="2">
    <source>
        <dbReference type="ARBA" id="ARBA00009760"/>
    </source>
</evidence>
<dbReference type="PIRSF" id="PIRSF000241">
    <property type="entry name" value="Urate_oxidase"/>
    <property type="match status" value="1"/>
</dbReference>
<evidence type="ECO:0000313" key="7">
    <source>
        <dbReference type="EMBL" id="MFC4866620.1"/>
    </source>
</evidence>
<evidence type="ECO:0000313" key="8">
    <source>
        <dbReference type="Proteomes" id="UP001595858"/>
    </source>
</evidence>
<comment type="catalytic activity">
    <reaction evidence="5 6">
        <text>urate + O2 + H2O = 5-hydroxyisourate + H2O2</text>
        <dbReference type="Rhea" id="RHEA:21368"/>
        <dbReference type="ChEBI" id="CHEBI:15377"/>
        <dbReference type="ChEBI" id="CHEBI:15379"/>
        <dbReference type="ChEBI" id="CHEBI:16240"/>
        <dbReference type="ChEBI" id="CHEBI:17775"/>
        <dbReference type="ChEBI" id="CHEBI:18072"/>
        <dbReference type="EC" id="1.7.3.3"/>
    </reaction>
</comment>
<comment type="caution">
    <text evidence="7">The sequence shown here is derived from an EMBL/GenBank/DDBJ whole genome shotgun (WGS) entry which is preliminary data.</text>
</comment>
<keyword evidence="8" id="KW-1185">Reference proteome</keyword>
<evidence type="ECO:0000256" key="4">
    <source>
        <dbReference type="ARBA" id="ARBA00023002"/>
    </source>
</evidence>
<proteinExistence type="inferred from homology"/>
<reference evidence="8" key="1">
    <citation type="journal article" date="2019" name="Int. J. Syst. Evol. Microbiol.">
        <title>The Global Catalogue of Microorganisms (GCM) 10K type strain sequencing project: providing services to taxonomists for standard genome sequencing and annotation.</title>
        <authorList>
            <consortium name="The Broad Institute Genomics Platform"/>
            <consortium name="The Broad Institute Genome Sequencing Center for Infectious Disease"/>
            <person name="Wu L."/>
            <person name="Ma J."/>
        </authorList>
    </citation>
    <scope>NUCLEOTIDE SEQUENCE [LARGE SCALE GENOMIC DNA]</scope>
    <source>
        <strain evidence="8">CGMCC 4.7304</strain>
    </source>
</reference>
<dbReference type="GO" id="GO:0004846">
    <property type="term" value="F:urate oxidase activity"/>
    <property type="evidence" value="ECO:0007669"/>
    <property type="project" value="UniProtKB-EC"/>
</dbReference>
<dbReference type="EC" id="1.7.3.3" evidence="5 6"/>